<evidence type="ECO:0000313" key="3">
    <source>
        <dbReference type="Proteomes" id="UP000018851"/>
    </source>
</evidence>
<dbReference type="PATRIC" id="fig|1123269.5.peg.1399"/>
<dbReference type="KEGG" id="ssan:NX02_07215"/>
<sequence length="132" mass="13612">MPADQGGKGECMSEASNSVVHPDFQRSRSGRLVAAERIAEPLIGTEAAFDAAIGQLSLLGAAIATARVDAGMAAEFSQGSLEDIAETFTATVAARRALINTHRRLGAMQRKAGLEAINFGAGDGKPLPAFTA</sequence>
<keyword evidence="3" id="KW-1185">Reference proteome</keyword>
<accession>W0ABW4</accession>
<dbReference type="EMBL" id="CP006644">
    <property type="protein sequence ID" value="AHE53170.1"/>
    <property type="molecule type" value="Genomic_DNA"/>
</dbReference>
<dbReference type="STRING" id="1123269.NX02_07215"/>
<organism evidence="2 3">
    <name type="scientific">Sphingomonas sanxanigenens DSM 19645 = NX02</name>
    <dbReference type="NCBI Taxonomy" id="1123269"/>
    <lineage>
        <taxon>Bacteria</taxon>
        <taxon>Pseudomonadati</taxon>
        <taxon>Pseudomonadota</taxon>
        <taxon>Alphaproteobacteria</taxon>
        <taxon>Sphingomonadales</taxon>
        <taxon>Sphingomonadaceae</taxon>
        <taxon>Sphingomonas</taxon>
    </lineage>
</organism>
<dbReference type="Proteomes" id="UP000018851">
    <property type="component" value="Chromosome"/>
</dbReference>
<evidence type="ECO:0000256" key="1">
    <source>
        <dbReference type="SAM" id="MobiDB-lite"/>
    </source>
</evidence>
<name>W0ABW4_9SPHN</name>
<gene>
    <name evidence="2" type="ORF">NX02_07215</name>
</gene>
<evidence type="ECO:0000313" key="2">
    <source>
        <dbReference type="EMBL" id="AHE53170.1"/>
    </source>
</evidence>
<protein>
    <submittedName>
        <fullName evidence="2">Uncharacterized protein</fullName>
    </submittedName>
</protein>
<proteinExistence type="predicted"/>
<dbReference type="HOGENOM" id="CLU_1915759_0_0_5"/>
<feature type="region of interest" description="Disordered" evidence="1">
    <location>
        <begin position="1"/>
        <end position="20"/>
    </location>
</feature>
<reference evidence="2 3" key="1">
    <citation type="submission" date="2013-07" db="EMBL/GenBank/DDBJ databases">
        <title>Completed genome of Sphingomonas sanxanigenens NX02.</title>
        <authorList>
            <person name="Ma T."/>
            <person name="Huang H."/>
            <person name="Wu M."/>
            <person name="Li X."/>
            <person name="Li G."/>
        </authorList>
    </citation>
    <scope>NUCLEOTIDE SEQUENCE [LARGE SCALE GENOMIC DNA]</scope>
    <source>
        <strain evidence="2 3">NX02</strain>
    </source>
</reference>
<dbReference type="AlphaFoldDB" id="W0ABW4"/>